<evidence type="ECO:0000256" key="6">
    <source>
        <dbReference type="ARBA" id="ARBA00022692"/>
    </source>
</evidence>
<evidence type="ECO:0000256" key="2">
    <source>
        <dbReference type="ARBA" id="ARBA00009450"/>
    </source>
</evidence>
<evidence type="ECO:0000256" key="11">
    <source>
        <dbReference type="ARBA" id="ARBA00023136"/>
    </source>
</evidence>
<dbReference type="InterPro" id="IPR054765">
    <property type="entry name" value="SLBB_dom"/>
</dbReference>
<dbReference type="AlphaFoldDB" id="A0AA37VYV9"/>
<comment type="caution">
    <text evidence="18">The sequence shown here is derived from an EMBL/GenBank/DDBJ whole genome shotgun (WGS) entry which is preliminary data.</text>
</comment>
<keyword evidence="10" id="KW-0626">Porin</keyword>
<evidence type="ECO:0000256" key="4">
    <source>
        <dbReference type="ARBA" id="ARBA00022452"/>
    </source>
</evidence>
<gene>
    <name evidence="18" type="primary">yccZ</name>
    <name evidence="18" type="ORF">GCM10007895_22000</name>
</gene>
<dbReference type="Gene3D" id="3.30.1950.10">
    <property type="entry name" value="wza like domain"/>
    <property type="match status" value="1"/>
</dbReference>
<evidence type="ECO:0000259" key="16">
    <source>
        <dbReference type="Pfam" id="PF18412"/>
    </source>
</evidence>
<evidence type="ECO:0000256" key="10">
    <source>
        <dbReference type="ARBA" id="ARBA00023114"/>
    </source>
</evidence>
<dbReference type="InterPro" id="IPR049712">
    <property type="entry name" value="Poly_export"/>
</dbReference>
<evidence type="ECO:0000256" key="5">
    <source>
        <dbReference type="ARBA" id="ARBA00022597"/>
    </source>
</evidence>
<evidence type="ECO:0000256" key="1">
    <source>
        <dbReference type="ARBA" id="ARBA00004571"/>
    </source>
</evidence>
<keyword evidence="12" id="KW-0564">Palmitate</keyword>
<keyword evidence="9" id="KW-0406">Ion transport</keyword>
<protein>
    <submittedName>
        <fullName evidence="18">Polysaccharide export protein Wza</fullName>
    </submittedName>
</protein>
<keyword evidence="5" id="KW-0762">Sugar transport</keyword>
<sequence>MTPGGHIRGGEAEAAIDEASIQIVPLTTETVAALNSASDQVQTARNNPALEAQLADYEYRIGVGDVLSIIVWDHPELTTPAGQFRDAAATGNPVRANGTIFYPYAGNVPVIGKTAPQVREVLTQALSKHIQSPQVDVSIAAFQSQKVYMTGEVKESGVQPITNVPLTLLDAINNAGGLTPDADWRNVTLTRYSDKGSEDEVIDLHALYQKGELSQNTLLRHNDVIHVARNDALNVFVMGEVGSPDTLTMNRNGMNLAQALSSAGGINEGTADATGIFVLRAGQDNSTSVFQLNAQNAVALVLASKFKLQPNDVVYVTAAPVSRWNRVIAQIAPTAIMLKNISDISKTYINNN</sequence>
<dbReference type="InterPro" id="IPR003715">
    <property type="entry name" value="Poly_export_N"/>
</dbReference>
<evidence type="ECO:0000256" key="9">
    <source>
        <dbReference type="ARBA" id="ARBA00023065"/>
    </source>
</evidence>
<dbReference type="PANTHER" id="PTHR33619">
    <property type="entry name" value="POLYSACCHARIDE EXPORT PROTEIN GFCE-RELATED"/>
    <property type="match status" value="1"/>
</dbReference>
<feature type="domain" description="SLBB" evidence="17">
    <location>
        <begin position="145"/>
        <end position="227"/>
    </location>
</feature>
<organism evidence="18 19">
    <name type="scientific">Paraferrimonas sedimenticola</name>
    <dbReference type="NCBI Taxonomy" id="375674"/>
    <lineage>
        <taxon>Bacteria</taxon>
        <taxon>Pseudomonadati</taxon>
        <taxon>Pseudomonadota</taxon>
        <taxon>Gammaproteobacteria</taxon>
        <taxon>Alteromonadales</taxon>
        <taxon>Ferrimonadaceae</taxon>
        <taxon>Paraferrimonas</taxon>
    </lineage>
</organism>
<dbReference type="GO" id="GO:0015288">
    <property type="term" value="F:porin activity"/>
    <property type="evidence" value="ECO:0007669"/>
    <property type="project" value="UniProtKB-KW"/>
</dbReference>
<evidence type="ECO:0000313" key="18">
    <source>
        <dbReference type="EMBL" id="GLP96894.1"/>
    </source>
</evidence>
<keyword evidence="14" id="KW-0449">Lipoprotein</keyword>
<comment type="subcellular location">
    <subcellularLocation>
        <location evidence="1">Cell outer membrane</location>
        <topology evidence="1">Multi-pass membrane protein</topology>
    </subcellularLocation>
</comment>
<dbReference type="Gene3D" id="3.10.560.10">
    <property type="entry name" value="Outer membrane lipoprotein wza domain like"/>
    <property type="match status" value="2"/>
</dbReference>
<dbReference type="Pfam" id="PF02563">
    <property type="entry name" value="Poly_export"/>
    <property type="match status" value="1"/>
</dbReference>
<feature type="domain" description="Outer-membrane lipoprotein Wza C-terminal" evidence="16">
    <location>
        <begin position="319"/>
        <end position="344"/>
    </location>
</feature>
<dbReference type="GO" id="GO:0009279">
    <property type="term" value="C:cell outer membrane"/>
    <property type="evidence" value="ECO:0007669"/>
    <property type="project" value="UniProtKB-SubCell"/>
</dbReference>
<dbReference type="Pfam" id="PF18412">
    <property type="entry name" value="Wza_C"/>
    <property type="match status" value="1"/>
</dbReference>
<dbReference type="PANTHER" id="PTHR33619:SF3">
    <property type="entry name" value="POLYSACCHARIDE EXPORT PROTEIN GFCE-RELATED"/>
    <property type="match status" value="1"/>
</dbReference>
<evidence type="ECO:0000256" key="3">
    <source>
        <dbReference type="ARBA" id="ARBA00022448"/>
    </source>
</evidence>
<feature type="domain" description="Polysaccharide export protein N-terminal" evidence="15">
    <location>
        <begin position="55"/>
        <end position="139"/>
    </location>
</feature>
<evidence type="ECO:0000256" key="14">
    <source>
        <dbReference type="ARBA" id="ARBA00023288"/>
    </source>
</evidence>
<dbReference type="GO" id="GO:0015159">
    <property type="term" value="F:polysaccharide transmembrane transporter activity"/>
    <property type="evidence" value="ECO:0007669"/>
    <property type="project" value="InterPro"/>
</dbReference>
<evidence type="ECO:0000256" key="12">
    <source>
        <dbReference type="ARBA" id="ARBA00023139"/>
    </source>
</evidence>
<dbReference type="Gene3D" id="1.20.5.70">
    <property type="match status" value="1"/>
</dbReference>
<dbReference type="Pfam" id="PF22461">
    <property type="entry name" value="SLBB_2"/>
    <property type="match status" value="2"/>
</dbReference>
<keyword evidence="3" id="KW-0813">Transport</keyword>
<evidence type="ECO:0000259" key="17">
    <source>
        <dbReference type="Pfam" id="PF22461"/>
    </source>
</evidence>
<keyword evidence="4" id="KW-1134">Transmembrane beta strand</keyword>
<keyword evidence="19" id="KW-1185">Reference proteome</keyword>
<dbReference type="GO" id="GO:0006811">
    <property type="term" value="P:monoatomic ion transport"/>
    <property type="evidence" value="ECO:0007669"/>
    <property type="project" value="UniProtKB-KW"/>
</dbReference>
<dbReference type="EMBL" id="BSNC01000005">
    <property type="protein sequence ID" value="GLP96894.1"/>
    <property type="molecule type" value="Genomic_DNA"/>
</dbReference>
<dbReference type="NCBIfam" id="NF011658">
    <property type="entry name" value="PRK15078.1"/>
    <property type="match status" value="1"/>
</dbReference>
<evidence type="ECO:0000259" key="15">
    <source>
        <dbReference type="Pfam" id="PF02563"/>
    </source>
</evidence>
<feature type="domain" description="SLBB" evidence="17">
    <location>
        <begin position="234"/>
        <end position="316"/>
    </location>
</feature>
<name>A0AA37VYV9_9GAMM</name>
<evidence type="ECO:0000256" key="13">
    <source>
        <dbReference type="ARBA" id="ARBA00023237"/>
    </source>
</evidence>
<proteinExistence type="inferred from homology"/>
<keyword evidence="6" id="KW-0812">Transmembrane</keyword>
<comment type="similarity">
    <text evidence="2">Belongs to the BexD/CtrA/VexA family.</text>
</comment>
<keyword evidence="13" id="KW-0998">Cell outer membrane</keyword>
<reference evidence="18" key="2">
    <citation type="submission" date="2023-01" db="EMBL/GenBank/DDBJ databases">
        <title>Draft genome sequence of Paraferrimonas sedimenticola strain NBRC 101628.</title>
        <authorList>
            <person name="Sun Q."/>
            <person name="Mori K."/>
        </authorList>
    </citation>
    <scope>NUCLEOTIDE SEQUENCE</scope>
    <source>
        <strain evidence="18">NBRC 101628</strain>
    </source>
</reference>
<dbReference type="GO" id="GO:0046930">
    <property type="term" value="C:pore complex"/>
    <property type="evidence" value="ECO:0007669"/>
    <property type="project" value="UniProtKB-KW"/>
</dbReference>
<keyword evidence="8" id="KW-0625">Polysaccharide transport</keyword>
<keyword evidence="11" id="KW-0472">Membrane</keyword>
<dbReference type="Proteomes" id="UP001161422">
    <property type="component" value="Unassembled WGS sequence"/>
</dbReference>
<evidence type="ECO:0000313" key="19">
    <source>
        <dbReference type="Proteomes" id="UP001161422"/>
    </source>
</evidence>
<reference evidence="18" key="1">
    <citation type="journal article" date="2014" name="Int. J. Syst. Evol. Microbiol.">
        <title>Complete genome sequence of Corynebacterium casei LMG S-19264T (=DSM 44701T), isolated from a smear-ripened cheese.</title>
        <authorList>
            <consortium name="US DOE Joint Genome Institute (JGI-PGF)"/>
            <person name="Walter F."/>
            <person name="Albersmeier A."/>
            <person name="Kalinowski J."/>
            <person name="Ruckert C."/>
        </authorList>
    </citation>
    <scope>NUCLEOTIDE SEQUENCE</scope>
    <source>
        <strain evidence="18">NBRC 101628</strain>
    </source>
</reference>
<keyword evidence="7" id="KW-0732">Signal</keyword>
<evidence type="ECO:0000256" key="7">
    <source>
        <dbReference type="ARBA" id="ARBA00022729"/>
    </source>
</evidence>
<dbReference type="InterPro" id="IPR040716">
    <property type="entry name" value="Wza_C"/>
</dbReference>
<accession>A0AA37VYV9</accession>
<evidence type="ECO:0000256" key="8">
    <source>
        <dbReference type="ARBA" id="ARBA00023047"/>
    </source>
</evidence>